<protein>
    <submittedName>
        <fullName evidence="1">Uncharacterized protein</fullName>
    </submittedName>
</protein>
<evidence type="ECO:0000313" key="1">
    <source>
        <dbReference type="EMBL" id="KJD42554.1"/>
    </source>
</evidence>
<dbReference type="Proteomes" id="UP000032534">
    <property type="component" value="Unassembled WGS sequence"/>
</dbReference>
<accession>A0A0D7WU70</accession>
<dbReference type="RefSeq" id="WP_044649129.1">
    <property type="nucleotide sequence ID" value="NZ_JTHP01000109.1"/>
</dbReference>
<name>A0A0D7WU70_9BACL</name>
<reference evidence="1 2" key="1">
    <citation type="submission" date="2014-11" db="EMBL/GenBank/DDBJ databases">
        <title>Draft Genome Sequences of Paenibacillus polymyxa NRRL B-30509 and Paenibacillus terrae NRRL B-30644, Strains from a Poultry Environment that Produce Tridecaptin A and Paenicidins.</title>
        <authorList>
            <person name="van Belkum M.J."/>
            <person name="Lohans C.T."/>
            <person name="Vederas J.C."/>
        </authorList>
    </citation>
    <scope>NUCLEOTIDE SEQUENCE [LARGE SCALE GENOMIC DNA]</scope>
    <source>
        <strain evidence="1 2">NRRL B-30644</strain>
    </source>
</reference>
<dbReference type="AlphaFoldDB" id="A0A0D7WU70"/>
<dbReference type="OrthoDB" id="2680710at2"/>
<organism evidence="1 2">
    <name type="scientific">Paenibacillus terrae</name>
    <dbReference type="NCBI Taxonomy" id="159743"/>
    <lineage>
        <taxon>Bacteria</taxon>
        <taxon>Bacillati</taxon>
        <taxon>Bacillota</taxon>
        <taxon>Bacilli</taxon>
        <taxon>Bacillales</taxon>
        <taxon>Paenibacillaceae</taxon>
        <taxon>Paenibacillus</taxon>
    </lineage>
</organism>
<comment type="caution">
    <text evidence="1">The sequence shown here is derived from an EMBL/GenBank/DDBJ whole genome shotgun (WGS) entry which is preliminary data.</text>
</comment>
<sequence>MTLTVERLEQRRAAWKRLNLLEGMQKRAAAGTSDFFDEAIGELKAELGGVQNAEDKPCCAVCGNSMEQRFLRRWNEQDVCRLCISEMTQDYPEGGEHIGNEAR</sequence>
<gene>
    <name evidence="1" type="ORF">QD47_27615</name>
</gene>
<dbReference type="PATRIC" id="fig|159743.3.peg.6150"/>
<evidence type="ECO:0000313" key="2">
    <source>
        <dbReference type="Proteomes" id="UP000032534"/>
    </source>
</evidence>
<dbReference type="EMBL" id="JTHP01000109">
    <property type="protein sequence ID" value="KJD42554.1"/>
    <property type="molecule type" value="Genomic_DNA"/>
</dbReference>
<proteinExistence type="predicted"/>
<keyword evidence="2" id="KW-1185">Reference proteome</keyword>